<feature type="region of interest" description="Disordered" evidence="5">
    <location>
        <begin position="1406"/>
        <end position="1431"/>
    </location>
</feature>
<dbReference type="EMBL" id="GL887655">
    <property type="protein sequence ID" value="EGI70534.1"/>
    <property type="molecule type" value="Genomic_DNA"/>
</dbReference>
<dbReference type="GO" id="GO:0007030">
    <property type="term" value="P:Golgi organization"/>
    <property type="evidence" value="ECO:0007669"/>
    <property type="project" value="TreeGrafter"/>
</dbReference>
<name>F4W5N7_ACREC</name>
<feature type="region of interest" description="Disordered" evidence="5">
    <location>
        <begin position="1448"/>
        <end position="1481"/>
    </location>
</feature>
<evidence type="ECO:0000313" key="8">
    <source>
        <dbReference type="Proteomes" id="UP000007755"/>
    </source>
</evidence>
<feature type="coiled-coil region" evidence="4">
    <location>
        <begin position="976"/>
        <end position="1035"/>
    </location>
</feature>
<dbReference type="OrthoDB" id="425925at2759"/>
<evidence type="ECO:0000256" key="3">
    <source>
        <dbReference type="ARBA" id="ARBA00023054"/>
    </source>
</evidence>
<dbReference type="PANTHER" id="PTHR18921:SF2">
    <property type="entry name" value="THYROID RECEPTOR-INTERACTING PROTEIN 11"/>
    <property type="match status" value="1"/>
</dbReference>
<evidence type="ECO:0000256" key="2">
    <source>
        <dbReference type="ARBA" id="ARBA00023034"/>
    </source>
</evidence>
<evidence type="ECO:0000313" key="7">
    <source>
        <dbReference type="EMBL" id="EGI70534.1"/>
    </source>
</evidence>
<dbReference type="PROSITE" id="PS50913">
    <property type="entry name" value="GRIP"/>
    <property type="match status" value="1"/>
</dbReference>
<organism evidence="8">
    <name type="scientific">Acromyrmex echinatior</name>
    <name type="common">Panamanian leafcutter ant</name>
    <name type="synonym">Acromyrmex octospinosus echinatior</name>
    <dbReference type="NCBI Taxonomy" id="103372"/>
    <lineage>
        <taxon>Eukaryota</taxon>
        <taxon>Metazoa</taxon>
        <taxon>Ecdysozoa</taxon>
        <taxon>Arthropoda</taxon>
        <taxon>Hexapoda</taxon>
        <taxon>Insecta</taxon>
        <taxon>Pterygota</taxon>
        <taxon>Neoptera</taxon>
        <taxon>Endopterygota</taxon>
        <taxon>Hymenoptera</taxon>
        <taxon>Apocrita</taxon>
        <taxon>Aculeata</taxon>
        <taxon>Formicoidea</taxon>
        <taxon>Formicidae</taxon>
        <taxon>Myrmicinae</taxon>
        <taxon>Acromyrmex</taxon>
    </lineage>
</organism>
<evidence type="ECO:0000256" key="5">
    <source>
        <dbReference type="SAM" id="MobiDB-lite"/>
    </source>
</evidence>
<feature type="domain" description="GRIP" evidence="6">
    <location>
        <begin position="1363"/>
        <end position="1412"/>
    </location>
</feature>
<feature type="coiled-coil region" evidence="4">
    <location>
        <begin position="1181"/>
        <end position="1254"/>
    </location>
</feature>
<feature type="compositionally biased region" description="Polar residues" evidence="5">
    <location>
        <begin position="1410"/>
        <end position="1428"/>
    </location>
</feature>
<evidence type="ECO:0000256" key="1">
    <source>
        <dbReference type="ARBA" id="ARBA00004555"/>
    </source>
</evidence>
<feature type="coiled-coil region" evidence="4">
    <location>
        <begin position="1071"/>
        <end position="1098"/>
    </location>
</feature>
<dbReference type="Proteomes" id="UP000007755">
    <property type="component" value="Unassembled WGS sequence"/>
</dbReference>
<dbReference type="InParanoid" id="F4W5N7"/>
<feature type="coiled-coil region" evidence="4">
    <location>
        <begin position="1298"/>
        <end position="1356"/>
    </location>
</feature>
<feature type="coiled-coil region" evidence="4">
    <location>
        <begin position="1128"/>
        <end position="1155"/>
    </location>
</feature>
<dbReference type="GO" id="GO:0006888">
    <property type="term" value="P:endoplasmic reticulum to Golgi vesicle-mediated transport"/>
    <property type="evidence" value="ECO:0007669"/>
    <property type="project" value="TreeGrafter"/>
</dbReference>
<comment type="subcellular location">
    <subcellularLocation>
        <location evidence="1">Golgi apparatus</location>
    </subcellularLocation>
</comment>
<evidence type="ECO:0000259" key="6">
    <source>
        <dbReference type="PROSITE" id="PS50913"/>
    </source>
</evidence>
<keyword evidence="8" id="KW-1185">Reference proteome</keyword>
<feature type="coiled-coil region" evidence="4">
    <location>
        <begin position="569"/>
        <end position="596"/>
    </location>
</feature>
<feature type="coiled-coil region" evidence="4">
    <location>
        <begin position="172"/>
        <end position="254"/>
    </location>
</feature>
<protein>
    <submittedName>
        <fullName evidence="7">Thyroid receptor-interacting protein 11</fullName>
    </submittedName>
</protein>
<dbReference type="InterPro" id="IPR000237">
    <property type="entry name" value="GRIP_dom"/>
</dbReference>
<feature type="coiled-coil region" evidence="4">
    <location>
        <begin position="874"/>
        <end position="901"/>
    </location>
</feature>
<gene>
    <name evidence="7" type="ORF">G5I_00735</name>
</gene>
<evidence type="ECO:0000256" key="4">
    <source>
        <dbReference type="SAM" id="Coils"/>
    </source>
</evidence>
<reference evidence="7" key="1">
    <citation type="submission" date="2011-02" db="EMBL/GenBank/DDBJ databases">
        <title>The genome of the leaf-cutting ant Acromyrmex echinatior suggests key adaptations to social evolution and fungus farming.</title>
        <authorList>
            <person name="Nygaard S."/>
            <person name="Zhang G."/>
        </authorList>
    </citation>
    <scope>NUCLEOTIDE SEQUENCE</scope>
</reference>
<feature type="coiled-coil region" evidence="4">
    <location>
        <begin position="336"/>
        <end position="416"/>
    </location>
</feature>
<feature type="coiled-coil region" evidence="4">
    <location>
        <begin position="648"/>
        <end position="842"/>
    </location>
</feature>
<feature type="compositionally biased region" description="Polar residues" evidence="5">
    <location>
        <begin position="1462"/>
        <end position="1472"/>
    </location>
</feature>
<keyword evidence="2" id="KW-0333">Golgi apparatus</keyword>
<sequence>MAWFGDSLSSISSLKGHITNLTREVLSDGIVDEIDERSKELKEANDKCIQLQDLLTTKDAEISLLRRQNCELQRTVIEINAKSKESCSISRVRACARARARARMCVRVCDVASRPLGYVTGIMDIIMFLLTQVQYACHAIRAGRVNLKLPDANHTDEAEGIFWEPSCVDNRNARNQNHVRQLQEQLAQATVKVRELECELKHVQKVNASFKDDISDGHQKAEVVRAKQDMLNRIIQMEEKTREAERNAKHIQLDEASLINDFRSVISKLNSREKFDLISGALKALQIENEAQKETNEKIKDHEKSNQDEKVDVFEYNSLALKHASSQQGKPHDTTEELLFNKEDMLQERIEELQNENKDLLNVMEKLDEEYTQSIENLLSVKDESNKKHRSLQNEYEQLSVDYNEAKKKIIELRNDLLKRDENTCTETIHQFIQTDNVDKSDKHVQITVSSQADIVSETSRLDDITEKVKIILKNCTISSTEPGESIFESIAKEYVDAKWKLDVLERKITEVTRDLKETEEMKDGLQMECEELQSHIDSLLLEKNMRMKSCQGLDLNLPSIPETSEERVASLEMDIEFLREEVKRLLIENKTIQERNSTLMLAVQSNEVPLTNNDDVQGNRKLYTLKEENKELPTALGESKNAGITSIEQLKLDHENVKGELKLSETKLLETNLASLQDIVNKLTEENKDLLRKNKHLDMQLHDKALYERDLQEETGYLLEDLQKRLNKANCEKLDLENDILHKEKQLAAMQIQVDMRQSEIVKLYQDNDRLIKENTSLSEQLTATHDESLDKIELLNTEMSLLQQEHEDLKQEISIYKEELPVLKEKLYKAQQQYTKLENEYYAFKLQSEQFQLHKKNIQSQEIEPGNESSFKESFTEELNLLRNKCKLLEQEIEMLRTKETQELKKNAAEISSTNIDKTNKEEKLSTEDNLIGVENAITGVNTGNQDLMTRDTNITSNEHQTFKSIVDKERREKDIIKAYNENLMDEINELRSKLQTAFENNKESAEMAKQTIEDLSHIIREKDQEINILQVEITHAKNIIAQSSNDLAVIRNQKSEMEQLVSIKHNESLQYQNEIQKLIQRVNEQAARIQELIFEQTANEMRNKANVETQQGDHDGVDSSQDIEIMALNKKCDALEAALMQEQSNTRILQNQLIEIQNKEANSAKELERLRTHLVEMESSYTEEALIAENNRQELEARLLQAEEKVKSSSTAFTSANIRANQQVETLQQQITLITQQRDQIQAKLSAAEDNIQLQSASLTNLQIVLEQFQQDKERDVMATTERLRSRLAESYEKQDKLVDDASNLQQQLREARECLKAASRLSEQLEKKDEQIERLNEEVIRLTASLNFADQKVKEATERDEGKVDKVLIKNLLLGYLASTTSDKSSILRVFANVLDFTEPEKDKTGLNNVTAQSSRQANKNNGASLKDQEASLSTAFVRFLESESKPKPQLPALPIVNSPSSRPGYNKQQSSSSSAQSTLLLSNVALPTFPDFIPARNTGSILKEVLKDS</sequence>
<dbReference type="eggNOG" id="ENOG502QRXC">
    <property type="taxonomic scope" value="Eukaryota"/>
</dbReference>
<dbReference type="STRING" id="103372.F4W5N7"/>
<feature type="coiled-coil region" evidence="4">
    <location>
        <begin position="502"/>
        <end position="543"/>
    </location>
</feature>
<dbReference type="GO" id="GO:0031267">
    <property type="term" value="F:small GTPase binding"/>
    <property type="evidence" value="ECO:0007669"/>
    <property type="project" value="TreeGrafter"/>
</dbReference>
<dbReference type="PANTHER" id="PTHR18921">
    <property type="entry name" value="MYOSIN HEAVY CHAIN - RELATED"/>
    <property type="match status" value="1"/>
</dbReference>
<accession>F4W5N7</accession>
<dbReference type="GO" id="GO:0005794">
    <property type="term" value="C:Golgi apparatus"/>
    <property type="evidence" value="ECO:0007669"/>
    <property type="project" value="UniProtKB-SubCell"/>
</dbReference>
<proteinExistence type="predicted"/>
<keyword evidence="3 4" id="KW-0175">Coiled coil</keyword>